<comment type="caution">
    <text evidence="6">Lacks conserved residue(s) required for the propagation of feature annotation.</text>
</comment>
<dbReference type="PANTHER" id="PTHR12300">
    <property type="entry name" value="HVA22-LIKE PROTEINS"/>
    <property type="match status" value="1"/>
</dbReference>
<evidence type="ECO:0000256" key="2">
    <source>
        <dbReference type="ARBA" id="ARBA00008573"/>
    </source>
</evidence>
<dbReference type="Pfam" id="PF03134">
    <property type="entry name" value="TB2_DP1_HVA22"/>
    <property type="match status" value="1"/>
</dbReference>
<feature type="transmembrane region" description="Helical" evidence="6">
    <location>
        <begin position="115"/>
        <end position="135"/>
    </location>
</feature>
<comment type="caution">
    <text evidence="7">The sequence shown here is derived from an EMBL/GenBank/DDBJ whole genome shotgun (WGS) entry which is preliminary data.</text>
</comment>
<evidence type="ECO:0000256" key="4">
    <source>
        <dbReference type="ARBA" id="ARBA00022989"/>
    </source>
</evidence>
<feature type="transmembrane region" description="Helical" evidence="6">
    <location>
        <begin position="35"/>
        <end position="65"/>
    </location>
</feature>
<dbReference type="GO" id="GO:0016020">
    <property type="term" value="C:membrane"/>
    <property type="evidence" value="ECO:0007669"/>
    <property type="project" value="UniProtKB-SubCell"/>
</dbReference>
<dbReference type="Proteomes" id="UP001212841">
    <property type="component" value="Unassembled WGS sequence"/>
</dbReference>
<reference evidence="7" key="1">
    <citation type="submission" date="2020-05" db="EMBL/GenBank/DDBJ databases">
        <title>Phylogenomic resolution of chytrid fungi.</title>
        <authorList>
            <person name="Stajich J.E."/>
            <person name="Amses K."/>
            <person name="Simmons R."/>
            <person name="Seto K."/>
            <person name="Myers J."/>
            <person name="Bonds A."/>
            <person name="Quandt C.A."/>
            <person name="Barry K."/>
            <person name="Liu P."/>
            <person name="Grigoriev I."/>
            <person name="Longcore J.E."/>
            <person name="James T.Y."/>
        </authorList>
    </citation>
    <scope>NUCLEOTIDE SEQUENCE</scope>
    <source>
        <strain evidence="7">JEL0318</strain>
    </source>
</reference>
<evidence type="ECO:0000256" key="5">
    <source>
        <dbReference type="ARBA" id="ARBA00023136"/>
    </source>
</evidence>
<evidence type="ECO:0000313" key="8">
    <source>
        <dbReference type="Proteomes" id="UP001212841"/>
    </source>
</evidence>
<sequence length="183" mass="21376">MADKVQYYLAQLDKELSKVPVAVEFERRTQVPKTYIASGLGLIFFVLVFFNIWGALLVNLLGFLYPAYRSFKAIESSHKEDDTQWLTYWTVFGFLNTIEFFSDTLLHWVPFYYTFKAALVMYLFMPQFNGAEFLYNRFVRPYLRSNEKIIDGQFTGIRAKAASVVTEITEDAKSREPEPVHED</sequence>
<dbReference type="PANTHER" id="PTHR12300:SF161">
    <property type="entry name" value="RECEPTOR EXPRESSION-ENHANCING PROTEIN"/>
    <property type="match status" value="1"/>
</dbReference>
<evidence type="ECO:0000256" key="6">
    <source>
        <dbReference type="RuleBase" id="RU362006"/>
    </source>
</evidence>
<gene>
    <name evidence="7" type="ORF">HK097_011119</name>
</gene>
<proteinExistence type="inferred from homology"/>
<keyword evidence="4 6" id="KW-1133">Transmembrane helix</keyword>
<name>A0AAD5X7A3_9FUNG</name>
<feature type="transmembrane region" description="Helical" evidence="6">
    <location>
        <begin position="86"/>
        <end position="109"/>
    </location>
</feature>
<comment type="similarity">
    <text evidence="2 6">Belongs to the DP1 family.</text>
</comment>
<organism evidence="7 8">
    <name type="scientific">Rhizophlyctis rosea</name>
    <dbReference type="NCBI Taxonomy" id="64517"/>
    <lineage>
        <taxon>Eukaryota</taxon>
        <taxon>Fungi</taxon>
        <taxon>Fungi incertae sedis</taxon>
        <taxon>Chytridiomycota</taxon>
        <taxon>Chytridiomycota incertae sedis</taxon>
        <taxon>Chytridiomycetes</taxon>
        <taxon>Rhizophlyctidales</taxon>
        <taxon>Rhizophlyctidaceae</taxon>
        <taxon>Rhizophlyctis</taxon>
    </lineage>
</organism>
<keyword evidence="8" id="KW-1185">Reference proteome</keyword>
<dbReference type="InterPro" id="IPR004345">
    <property type="entry name" value="TB2_DP1_HVA22"/>
</dbReference>
<protein>
    <recommendedName>
        <fullName evidence="6">Protein YOP1</fullName>
    </recommendedName>
</protein>
<keyword evidence="3 6" id="KW-0812">Transmembrane</keyword>
<evidence type="ECO:0000313" key="7">
    <source>
        <dbReference type="EMBL" id="KAJ3055236.1"/>
    </source>
</evidence>
<comment type="subcellular location">
    <subcellularLocation>
        <location evidence="1 6">Membrane</location>
        <topology evidence="1 6">Multi-pass membrane protein</topology>
    </subcellularLocation>
</comment>
<dbReference type="EMBL" id="JADGJD010000089">
    <property type="protein sequence ID" value="KAJ3055236.1"/>
    <property type="molecule type" value="Genomic_DNA"/>
</dbReference>
<keyword evidence="5 6" id="KW-0472">Membrane</keyword>
<accession>A0AAD5X7A3</accession>
<dbReference type="AlphaFoldDB" id="A0AAD5X7A3"/>
<evidence type="ECO:0000256" key="3">
    <source>
        <dbReference type="ARBA" id="ARBA00022692"/>
    </source>
</evidence>
<evidence type="ECO:0000256" key="1">
    <source>
        <dbReference type="ARBA" id="ARBA00004141"/>
    </source>
</evidence>